<evidence type="ECO:0008006" key="3">
    <source>
        <dbReference type="Google" id="ProtNLM"/>
    </source>
</evidence>
<protein>
    <recommendedName>
        <fullName evidence="3">SHSP domain-containing protein</fullName>
    </recommendedName>
</protein>
<name>A0A565B9Y7_9BRAS</name>
<evidence type="ECO:0000313" key="2">
    <source>
        <dbReference type="Proteomes" id="UP000489600"/>
    </source>
</evidence>
<gene>
    <name evidence="1" type="ORF">ANE_LOCUS8797</name>
</gene>
<accession>A0A565B9Y7</accession>
<comment type="caution">
    <text evidence="1">The sequence shown here is derived from an EMBL/GenBank/DDBJ whole genome shotgun (WGS) entry which is preliminary data.</text>
</comment>
<reference evidence="1" key="1">
    <citation type="submission" date="2019-07" db="EMBL/GenBank/DDBJ databases">
        <authorList>
            <person name="Dittberner H."/>
        </authorList>
    </citation>
    <scope>NUCLEOTIDE SEQUENCE [LARGE SCALE GENOMIC DNA]</scope>
</reference>
<proteinExistence type="predicted"/>
<keyword evidence="2" id="KW-1185">Reference proteome</keyword>
<organism evidence="1 2">
    <name type="scientific">Arabis nemorensis</name>
    <dbReference type="NCBI Taxonomy" id="586526"/>
    <lineage>
        <taxon>Eukaryota</taxon>
        <taxon>Viridiplantae</taxon>
        <taxon>Streptophyta</taxon>
        <taxon>Embryophyta</taxon>
        <taxon>Tracheophyta</taxon>
        <taxon>Spermatophyta</taxon>
        <taxon>Magnoliopsida</taxon>
        <taxon>eudicotyledons</taxon>
        <taxon>Gunneridae</taxon>
        <taxon>Pentapetalae</taxon>
        <taxon>rosids</taxon>
        <taxon>malvids</taxon>
        <taxon>Brassicales</taxon>
        <taxon>Brassicaceae</taxon>
        <taxon>Arabideae</taxon>
        <taxon>Arabis</taxon>
    </lineage>
</organism>
<dbReference type="EMBL" id="CABITT030000003">
    <property type="protein sequence ID" value="VVA98352.1"/>
    <property type="molecule type" value="Genomic_DNA"/>
</dbReference>
<dbReference type="Proteomes" id="UP000489600">
    <property type="component" value="Unassembled WGS sequence"/>
</dbReference>
<evidence type="ECO:0000313" key="1">
    <source>
        <dbReference type="EMBL" id="VVA98352.1"/>
    </source>
</evidence>
<sequence length="107" mass="12132">MSMCESICHTTPSATDSPSLQRLCLSPPNLLWNPNLRCDCCDITGVEFTVKDGVLTMIVSRVQVKDLPNKSRGSTRWRRMPCGGNGTHDCWMLRLRHAKIRGRRGFR</sequence>
<dbReference type="AlphaFoldDB" id="A0A565B9Y7"/>